<sequence length="71" mass="7870">MHKVNSPNLLRSDVYSCTIPIDGRKARILNSGFGMHRAGRHVREPLPPRRAHDHDAPAPRPRGPASLVSTK</sequence>
<comment type="caution">
    <text evidence="2">The sequence shown here is derived from an EMBL/GenBank/DDBJ whole genome shotgun (WGS) entry which is preliminary data.</text>
</comment>
<proteinExistence type="predicted"/>
<organism evidence="2 3">
    <name type="scientific">Danaus chrysippus</name>
    <name type="common">African queen</name>
    <dbReference type="NCBI Taxonomy" id="151541"/>
    <lineage>
        <taxon>Eukaryota</taxon>
        <taxon>Metazoa</taxon>
        <taxon>Ecdysozoa</taxon>
        <taxon>Arthropoda</taxon>
        <taxon>Hexapoda</taxon>
        <taxon>Insecta</taxon>
        <taxon>Pterygota</taxon>
        <taxon>Neoptera</taxon>
        <taxon>Endopterygota</taxon>
        <taxon>Lepidoptera</taxon>
        <taxon>Glossata</taxon>
        <taxon>Ditrysia</taxon>
        <taxon>Papilionoidea</taxon>
        <taxon>Nymphalidae</taxon>
        <taxon>Danainae</taxon>
        <taxon>Danaini</taxon>
        <taxon>Danaina</taxon>
        <taxon>Danaus</taxon>
        <taxon>Anosia</taxon>
    </lineage>
</organism>
<keyword evidence="3" id="KW-1185">Reference proteome</keyword>
<evidence type="ECO:0000313" key="2">
    <source>
        <dbReference type="EMBL" id="CAG9585464.1"/>
    </source>
</evidence>
<accession>A0A8J2WFG3</accession>
<feature type="compositionally biased region" description="Basic and acidic residues" evidence="1">
    <location>
        <begin position="41"/>
        <end position="57"/>
    </location>
</feature>
<dbReference type="Proteomes" id="UP000789524">
    <property type="component" value="Unassembled WGS sequence"/>
</dbReference>
<reference evidence="2" key="1">
    <citation type="submission" date="2021-09" db="EMBL/GenBank/DDBJ databases">
        <authorList>
            <person name="Martin H S."/>
        </authorList>
    </citation>
    <scope>NUCLEOTIDE SEQUENCE</scope>
</reference>
<feature type="region of interest" description="Disordered" evidence="1">
    <location>
        <begin position="39"/>
        <end position="71"/>
    </location>
</feature>
<protein>
    <submittedName>
        <fullName evidence="2">(African queen) hypothetical protein</fullName>
    </submittedName>
</protein>
<evidence type="ECO:0000313" key="3">
    <source>
        <dbReference type="Proteomes" id="UP000789524"/>
    </source>
</evidence>
<dbReference type="EMBL" id="CAKASE010000083">
    <property type="protein sequence ID" value="CAG9585464.1"/>
    <property type="molecule type" value="Genomic_DNA"/>
</dbReference>
<name>A0A8J2WFG3_9NEOP</name>
<evidence type="ECO:0000256" key="1">
    <source>
        <dbReference type="SAM" id="MobiDB-lite"/>
    </source>
</evidence>
<dbReference type="AlphaFoldDB" id="A0A8J2WFG3"/>
<gene>
    <name evidence="2" type="ORF">DCHRY22_LOCUS15869</name>
</gene>